<dbReference type="GO" id="GO:0004803">
    <property type="term" value="F:transposase activity"/>
    <property type="evidence" value="ECO:0007669"/>
    <property type="project" value="InterPro"/>
</dbReference>
<dbReference type="EMBL" id="BMQA01000059">
    <property type="protein sequence ID" value="GGJ59157.1"/>
    <property type="molecule type" value="Genomic_DNA"/>
</dbReference>
<evidence type="ECO:0000313" key="2">
    <source>
        <dbReference type="EMBL" id="GGJ59157.1"/>
    </source>
</evidence>
<accession>A0A917LDU5</accession>
<gene>
    <name evidence="2" type="ORF">GCM10010121_082300</name>
</gene>
<organism evidence="2 3">
    <name type="scientific">Streptomyces brasiliensis</name>
    <dbReference type="NCBI Taxonomy" id="1954"/>
    <lineage>
        <taxon>Bacteria</taxon>
        <taxon>Bacillati</taxon>
        <taxon>Actinomycetota</taxon>
        <taxon>Actinomycetes</taxon>
        <taxon>Kitasatosporales</taxon>
        <taxon>Streptomycetaceae</taxon>
        <taxon>Streptomyces</taxon>
    </lineage>
</organism>
<reference evidence="2" key="2">
    <citation type="submission" date="2020-09" db="EMBL/GenBank/DDBJ databases">
        <authorList>
            <person name="Sun Q."/>
            <person name="Ohkuma M."/>
        </authorList>
    </citation>
    <scope>NUCLEOTIDE SEQUENCE</scope>
    <source>
        <strain evidence="2">JCM 3086</strain>
    </source>
</reference>
<dbReference type="Proteomes" id="UP000657574">
    <property type="component" value="Unassembled WGS sequence"/>
</dbReference>
<proteinExistence type="predicted"/>
<feature type="domain" description="Transposase IS200-like" evidence="1">
    <location>
        <begin position="51"/>
        <end position="168"/>
    </location>
</feature>
<protein>
    <recommendedName>
        <fullName evidence="1">Transposase IS200-like domain-containing protein</fullName>
    </recommendedName>
</protein>
<dbReference type="GO" id="GO:0006313">
    <property type="term" value="P:DNA transposition"/>
    <property type="evidence" value="ECO:0007669"/>
    <property type="project" value="InterPro"/>
</dbReference>
<comment type="caution">
    <text evidence="2">The sequence shown here is derived from an EMBL/GenBank/DDBJ whole genome shotgun (WGS) entry which is preliminary data.</text>
</comment>
<dbReference type="AlphaFoldDB" id="A0A917LDU5"/>
<dbReference type="GO" id="GO:0003677">
    <property type="term" value="F:DNA binding"/>
    <property type="evidence" value="ECO:0007669"/>
    <property type="project" value="InterPro"/>
</dbReference>
<name>A0A917LDU5_9ACTN</name>
<evidence type="ECO:0000313" key="3">
    <source>
        <dbReference type="Proteomes" id="UP000657574"/>
    </source>
</evidence>
<dbReference type="Pfam" id="PF01797">
    <property type="entry name" value="Y1_Tnp"/>
    <property type="match status" value="1"/>
</dbReference>
<dbReference type="PANTHER" id="PTHR33360:SF2">
    <property type="entry name" value="TRANSPOSASE FOR INSERTION SEQUENCE ELEMENT IS200"/>
    <property type="match status" value="1"/>
</dbReference>
<dbReference type="NCBIfam" id="NF033573">
    <property type="entry name" value="transpos_IS200"/>
    <property type="match status" value="1"/>
</dbReference>
<dbReference type="InterPro" id="IPR036515">
    <property type="entry name" value="Transposase_17_sf"/>
</dbReference>
<dbReference type="Gene3D" id="3.30.70.1290">
    <property type="entry name" value="Transposase IS200-like"/>
    <property type="match status" value="1"/>
</dbReference>
<dbReference type="SMART" id="SM01321">
    <property type="entry name" value="Y1_Tnp"/>
    <property type="match status" value="1"/>
</dbReference>
<dbReference type="PANTHER" id="PTHR33360">
    <property type="entry name" value="TRANSPOSASE FOR INSERTION SEQUENCE ELEMENT IS200"/>
    <property type="match status" value="1"/>
</dbReference>
<reference evidence="2" key="1">
    <citation type="journal article" date="2014" name="Int. J. Syst. Evol. Microbiol.">
        <title>Complete genome sequence of Corynebacterium casei LMG S-19264T (=DSM 44701T), isolated from a smear-ripened cheese.</title>
        <authorList>
            <consortium name="US DOE Joint Genome Institute (JGI-PGF)"/>
            <person name="Walter F."/>
            <person name="Albersmeier A."/>
            <person name="Kalinowski J."/>
            <person name="Ruckert C."/>
        </authorList>
    </citation>
    <scope>NUCLEOTIDE SEQUENCE</scope>
    <source>
        <strain evidence="2">JCM 3086</strain>
    </source>
</reference>
<keyword evidence="3" id="KW-1185">Reference proteome</keyword>
<dbReference type="InterPro" id="IPR002686">
    <property type="entry name" value="Transposase_17"/>
</dbReference>
<evidence type="ECO:0000259" key="1">
    <source>
        <dbReference type="SMART" id="SM01321"/>
    </source>
</evidence>
<sequence>MGNRFFGLFWRQLGAWICTVHLYRFSAALDLLRVCDRLAVTGRVRRFSGGVYHLGRHVVWCPKYRRPVRGGRVAERLDELIRQKADERGWEIVALEVVPDQVHLFVKHDPKSSASYVANQFKGFTSRVLRSEFPHLRSRMPTLWSSSYFAASVGAVSAATVEKYIDTQWERPGKKDKVREATGWLTRHPVGR</sequence>
<dbReference type="SUPFAM" id="SSF143422">
    <property type="entry name" value="Transposase IS200-like"/>
    <property type="match status" value="1"/>
</dbReference>